<keyword evidence="2" id="KW-1185">Reference proteome</keyword>
<comment type="caution">
    <text evidence="1">The sequence shown here is derived from an EMBL/GenBank/DDBJ whole genome shotgun (WGS) entry which is preliminary data.</text>
</comment>
<dbReference type="EMBL" id="REGN01002355">
    <property type="protein sequence ID" value="RNA28656.1"/>
    <property type="molecule type" value="Genomic_DNA"/>
</dbReference>
<proteinExistence type="predicted"/>
<keyword evidence="1" id="KW-0540">Nuclease</keyword>
<protein>
    <submittedName>
        <fullName evidence="1">Endonuclease-reverse transcriptase</fullName>
    </submittedName>
</protein>
<accession>A0A3M7RYR1</accession>
<sequence>CSPANEIVNLQEKRNVIKQAYCNAADATLAYQSGSRREWISNETWTKIKERSDLKAKLLRSKSERIKTMIEKEYSSKNKDVKKSARRDRRAFIDQMAKIADEAAERGDLSETFKITNHLCGTRTKVALVKDKEGKTLSTIQEQASEIF</sequence>
<organism evidence="1 2">
    <name type="scientific">Brachionus plicatilis</name>
    <name type="common">Marine rotifer</name>
    <name type="synonym">Brachionus muelleri</name>
    <dbReference type="NCBI Taxonomy" id="10195"/>
    <lineage>
        <taxon>Eukaryota</taxon>
        <taxon>Metazoa</taxon>
        <taxon>Spiralia</taxon>
        <taxon>Gnathifera</taxon>
        <taxon>Rotifera</taxon>
        <taxon>Eurotatoria</taxon>
        <taxon>Monogononta</taxon>
        <taxon>Pseudotrocha</taxon>
        <taxon>Ploima</taxon>
        <taxon>Brachionidae</taxon>
        <taxon>Brachionus</taxon>
    </lineage>
</organism>
<dbReference type="GO" id="GO:0003964">
    <property type="term" value="F:RNA-directed DNA polymerase activity"/>
    <property type="evidence" value="ECO:0007669"/>
    <property type="project" value="UniProtKB-KW"/>
</dbReference>
<evidence type="ECO:0000313" key="2">
    <source>
        <dbReference type="Proteomes" id="UP000276133"/>
    </source>
</evidence>
<reference evidence="1 2" key="1">
    <citation type="journal article" date="2018" name="Sci. Rep.">
        <title>Genomic signatures of local adaptation to the degree of environmental predictability in rotifers.</title>
        <authorList>
            <person name="Franch-Gras L."/>
            <person name="Hahn C."/>
            <person name="Garcia-Roger E.M."/>
            <person name="Carmona M.J."/>
            <person name="Serra M."/>
            <person name="Gomez A."/>
        </authorList>
    </citation>
    <scope>NUCLEOTIDE SEQUENCE [LARGE SCALE GENOMIC DNA]</scope>
    <source>
        <strain evidence="1">HYR1</strain>
    </source>
</reference>
<gene>
    <name evidence="1" type="ORF">BpHYR1_046480</name>
</gene>
<evidence type="ECO:0000313" key="1">
    <source>
        <dbReference type="EMBL" id="RNA28656.1"/>
    </source>
</evidence>
<dbReference type="OrthoDB" id="6159161at2759"/>
<dbReference type="AlphaFoldDB" id="A0A3M7RYR1"/>
<dbReference type="GO" id="GO:0004519">
    <property type="term" value="F:endonuclease activity"/>
    <property type="evidence" value="ECO:0007669"/>
    <property type="project" value="UniProtKB-KW"/>
</dbReference>
<dbReference type="Proteomes" id="UP000276133">
    <property type="component" value="Unassembled WGS sequence"/>
</dbReference>
<keyword evidence="1" id="KW-0808">Transferase</keyword>
<name>A0A3M7RYR1_BRAPC</name>
<keyword evidence="1" id="KW-0548">Nucleotidyltransferase</keyword>
<keyword evidence="1" id="KW-0695">RNA-directed DNA polymerase</keyword>
<keyword evidence="1" id="KW-0255">Endonuclease</keyword>
<keyword evidence="1" id="KW-0378">Hydrolase</keyword>
<feature type="non-terminal residue" evidence="1">
    <location>
        <position position="1"/>
    </location>
</feature>